<dbReference type="PROSITE" id="PS00211">
    <property type="entry name" value="ABC_TRANSPORTER_1"/>
    <property type="match status" value="1"/>
</dbReference>
<evidence type="ECO:0000256" key="8">
    <source>
        <dbReference type="ARBA" id="ARBA00023136"/>
    </source>
</evidence>
<evidence type="ECO:0000313" key="11">
    <source>
        <dbReference type="Proteomes" id="UP001167919"/>
    </source>
</evidence>
<evidence type="ECO:0000259" key="9">
    <source>
        <dbReference type="PROSITE" id="PS50893"/>
    </source>
</evidence>
<keyword evidence="5" id="KW-0547">Nucleotide-binding</keyword>
<evidence type="ECO:0000256" key="4">
    <source>
        <dbReference type="ARBA" id="ARBA00022475"/>
    </source>
</evidence>
<dbReference type="GO" id="GO:0043190">
    <property type="term" value="C:ATP-binding cassette (ABC) transporter complex"/>
    <property type="evidence" value="ECO:0007669"/>
    <property type="project" value="TreeGrafter"/>
</dbReference>
<keyword evidence="6 10" id="KW-0067">ATP-binding</keyword>
<protein>
    <submittedName>
        <fullName evidence="10">ATP-binding cassette domain-containing protein</fullName>
    </submittedName>
</protein>
<dbReference type="Gene3D" id="3.40.50.300">
    <property type="entry name" value="P-loop containing nucleotide triphosphate hydrolases"/>
    <property type="match status" value="2"/>
</dbReference>
<proteinExistence type="inferred from homology"/>
<dbReference type="GO" id="GO:0042626">
    <property type="term" value="F:ATPase-coupled transmembrane transporter activity"/>
    <property type="evidence" value="ECO:0007669"/>
    <property type="project" value="TreeGrafter"/>
</dbReference>
<evidence type="ECO:0000256" key="3">
    <source>
        <dbReference type="ARBA" id="ARBA00022448"/>
    </source>
</evidence>
<dbReference type="InterPro" id="IPR003439">
    <property type="entry name" value="ABC_transporter-like_ATP-bd"/>
</dbReference>
<keyword evidence="8" id="KW-0472">Membrane</keyword>
<dbReference type="Pfam" id="PF00005">
    <property type="entry name" value="ABC_tran"/>
    <property type="match status" value="2"/>
</dbReference>
<feature type="domain" description="ABC transporter" evidence="9">
    <location>
        <begin position="224"/>
        <end position="422"/>
    </location>
</feature>
<evidence type="ECO:0000313" key="10">
    <source>
        <dbReference type="EMBL" id="MDN6900141.1"/>
    </source>
</evidence>
<dbReference type="InterPro" id="IPR003593">
    <property type="entry name" value="AAA+_ATPase"/>
</dbReference>
<accession>A0AAJ1VMX3</accession>
<dbReference type="PROSITE" id="PS50893">
    <property type="entry name" value="ABC_TRANSPORTER_2"/>
    <property type="match status" value="2"/>
</dbReference>
<comment type="similarity">
    <text evidence="2">Belongs to the ABC transporter superfamily.</text>
</comment>
<reference evidence="10" key="1">
    <citation type="submission" date="2019-01" db="EMBL/GenBank/DDBJ databases">
        <title>Oenococcus sicerae UCMA17102.</title>
        <authorList>
            <person name="Cousin F.J."/>
            <person name="Le Guellec R."/>
            <person name="Cretenet M."/>
        </authorList>
    </citation>
    <scope>NUCLEOTIDE SEQUENCE</scope>
    <source>
        <strain evidence="10">UCMA17102</strain>
    </source>
</reference>
<gene>
    <name evidence="10" type="ORF">EVC35_03860</name>
</gene>
<evidence type="ECO:0000256" key="2">
    <source>
        <dbReference type="ARBA" id="ARBA00005417"/>
    </source>
</evidence>
<dbReference type="PANTHER" id="PTHR43553">
    <property type="entry name" value="HEAVY METAL TRANSPORTER"/>
    <property type="match status" value="1"/>
</dbReference>
<dbReference type="CDD" id="cd03225">
    <property type="entry name" value="ABC_cobalt_CbiO_domain1"/>
    <property type="match status" value="1"/>
</dbReference>
<feature type="domain" description="ABC transporter" evidence="9">
    <location>
        <begin position="4"/>
        <end position="214"/>
    </location>
</feature>
<dbReference type="GO" id="GO:0016887">
    <property type="term" value="F:ATP hydrolysis activity"/>
    <property type="evidence" value="ECO:0007669"/>
    <property type="project" value="InterPro"/>
</dbReference>
<dbReference type="AlphaFoldDB" id="A0AAJ1VMX3"/>
<name>A0AAJ1VMX3_9LACO</name>
<evidence type="ECO:0000256" key="1">
    <source>
        <dbReference type="ARBA" id="ARBA00004202"/>
    </source>
</evidence>
<keyword evidence="3" id="KW-0813">Transport</keyword>
<dbReference type="InterPro" id="IPR050095">
    <property type="entry name" value="ECF_ABC_transporter_ATP-bd"/>
</dbReference>
<evidence type="ECO:0000256" key="7">
    <source>
        <dbReference type="ARBA" id="ARBA00022967"/>
    </source>
</evidence>
<evidence type="ECO:0000256" key="5">
    <source>
        <dbReference type="ARBA" id="ARBA00022741"/>
    </source>
</evidence>
<dbReference type="InterPro" id="IPR017871">
    <property type="entry name" value="ABC_transporter-like_CS"/>
</dbReference>
<keyword evidence="7" id="KW-1278">Translocase</keyword>
<keyword evidence="4" id="KW-1003">Cell membrane</keyword>
<dbReference type="InterPro" id="IPR015856">
    <property type="entry name" value="ABC_transpr_CbiO/EcfA_su"/>
</dbReference>
<evidence type="ECO:0000256" key="6">
    <source>
        <dbReference type="ARBA" id="ARBA00022840"/>
    </source>
</evidence>
<comment type="subcellular location">
    <subcellularLocation>
        <location evidence="1">Cell membrane</location>
        <topology evidence="1">Peripheral membrane protein</topology>
    </subcellularLocation>
</comment>
<dbReference type="SUPFAM" id="SSF52540">
    <property type="entry name" value="P-loop containing nucleoside triphosphate hydrolases"/>
    <property type="match status" value="2"/>
</dbReference>
<comment type="caution">
    <text evidence="10">The sequence shown here is derived from an EMBL/GenBank/DDBJ whole genome shotgun (WGS) entry which is preliminary data.</text>
</comment>
<organism evidence="10 11">
    <name type="scientific">Oenococcus sicerae</name>
    <dbReference type="NCBI Taxonomy" id="2203724"/>
    <lineage>
        <taxon>Bacteria</taxon>
        <taxon>Bacillati</taxon>
        <taxon>Bacillota</taxon>
        <taxon>Bacilli</taxon>
        <taxon>Lactobacillales</taxon>
        <taxon>Lactobacillaceae</taxon>
        <taxon>Oenococcus</taxon>
    </lineage>
</organism>
<sequence length="423" mass="48156">MPQILFNNQDISVEDKIILKKVDLSINSGDFILLSGVSGSGKTTFINEIVKKYPKTTARVFQDSDQQFTMATPFLELIFLLENNRLPSDQIENKINNILSDFNLLNKKNQSVETLSGGEQQRLALAEAVNLDSNLIILDEPFANVDMTNTRFLLTKIQRLQQQGKTIIIADHDPLLYRDMADRIFLFENQAIRLLSKEKFSEFYQRFAYESHFQLVQGSMPLRILLQKLSIHFPDQILLEKTQAQIYESQNVLINGENGSGKSTLLKAIAGLEKYQGQIKKTGKLSLAFQNASDSFLKITVKEEIELSKRKKFHHSLTDDQITDWLQKLSLDQLLNSSVYTLSGGERKKLQILLLGIQAPDIMLLDEPFTGLDKNSVLNLIDFLNSTRSTKIFTSHQLFALDKIINAAYLIHNHHLTQLETLP</sequence>
<dbReference type="SMART" id="SM00382">
    <property type="entry name" value="AAA"/>
    <property type="match status" value="2"/>
</dbReference>
<dbReference type="InterPro" id="IPR027417">
    <property type="entry name" value="P-loop_NTPase"/>
</dbReference>
<dbReference type="GO" id="GO:0005524">
    <property type="term" value="F:ATP binding"/>
    <property type="evidence" value="ECO:0007669"/>
    <property type="project" value="UniProtKB-KW"/>
</dbReference>
<dbReference type="RefSeq" id="WP_301711055.1">
    <property type="nucleotide sequence ID" value="NZ_SDWY01000002.1"/>
</dbReference>
<dbReference type="Proteomes" id="UP001167919">
    <property type="component" value="Unassembled WGS sequence"/>
</dbReference>
<dbReference type="EMBL" id="SDWY01000002">
    <property type="protein sequence ID" value="MDN6900141.1"/>
    <property type="molecule type" value="Genomic_DNA"/>
</dbReference>
<dbReference type="PANTHER" id="PTHR43553:SF27">
    <property type="entry name" value="ENERGY-COUPLING FACTOR TRANSPORTER ATP-BINDING PROTEIN ECFA2"/>
    <property type="match status" value="1"/>
</dbReference>